<dbReference type="PROSITE" id="PS50263">
    <property type="entry name" value="CN_HYDROLASE"/>
    <property type="match status" value="1"/>
</dbReference>
<dbReference type="OMA" id="TSQEVCN"/>
<feature type="compositionally biased region" description="Polar residues" evidence="11">
    <location>
        <begin position="705"/>
        <end position="732"/>
    </location>
</feature>
<dbReference type="KEGG" id="spu:575432"/>
<comment type="similarity">
    <text evidence="2">In the C-terminal section; belongs to the NAD synthetase family.</text>
</comment>
<comment type="catalytic activity">
    <reaction evidence="10">
        <text>deamido-NAD(+) + L-glutamine + ATP + H2O = L-glutamate + AMP + diphosphate + NAD(+) + H(+)</text>
        <dbReference type="Rhea" id="RHEA:24384"/>
        <dbReference type="ChEBI" id="CHEBI:15377"/>
        <dbReference type="ChEBI" id="CHEBI:15378"/>
        <dbReference type="ChEBI" id="CHEBI:29985"/>
        <dbReference type="ChEBI" id="CHEBI:30616"/>
        <dbReference type="ChEBI" id="CHEBI:33019"/>
        <dbReference type="ChEBI" id="CHEBI:57540"/>
        <dbReference type="ChEBI" id="CHEBI:58359"/>
        <dbReference type="ChEBI" id="CHEBI:58437"/>
        <dbReference type="ChEBI" id="CHEBI:456215"/>
        <dbReference type="EC" id="6.3.5.1"/>
    </reaction>
</comment>
<dbReference type="CDD" id="cd07570">
    <property type="entry name" value="GAT_Gln-NAD-synth"/>
    <property type="match status" value="1"/>
</dbReference>
<dbReference type="Proteomes" id="UP000007110">
    <property type="component" value="Unassembled WGS sequence"/>
</dbReference>
<dbReference type="PANTHER" id="PTHR23090:SF9">
    <property type="entry name" value="GLUTAMINE-DEPENDENT NAD(+) SYNTHETASE"/>
    <property type="match status" value="1"/>
</dbReference>
<evidence type="ECO:0000259" key="12">
    <source>
        <dbReference type="PROSITE" id="PS50263"/>
    </source>
</evidence>
<evidence type="ECO:0000313" key="14">
    <source>
        <dbReference type="Proteomes" id="UP000007110"/>
    </source>
</evidence>
<dbReference type="NCBIfam" id="TIGR00552">
    <property type="entry name" value="nadE"/>
    <property type="match status" value="1"/>
</dbReference>
<keyword evidence="14" id="KW-1185">Reference proteome</keyword>
<dbReference type="Pfam" id="PF02540">
    <property type="entry name" value="NAD_synthase"/>
    <property type="match status" value="1"/>
</dbReference>
<dbReference type="EC" id="6.3.5.1" evidence="3"/>
<protein>
    <recommendedName>
        <fullName evidence="4">Glutamine-dependent NAD(+) synthetase</fullName>
        <ecNumber evidence="3">6.3.5.1</ecNumber>
    </recommendedName>
    <alternativeName>
        <fullName evidence="9">NAD(+) synthase [glutamine-hydrolyzing]</fullName>
    </alternativeName>
</protein>
<evidence type="ECO:0000256" key="4">
    <source>
        <dbReference type="ARBA" id="ARBA00017309"/>
    </source>
</evidence>
<dbReference type="UniPathway" id="UPA00253">
    <property type="reaction ID" value="UER00334"/>
</dbReference>
<dbReference type="InterPro" id="IPR014445">
    <property type="entry name" value="Gln-dep_NAD_synthase"/>
</dbReference>
<evidence type="ECO:0000256" key="6">
    <source>
        <dbReference type="ARBA" id="ARBA00022741"/>
    </source>
</evidence>
<dbReference type="GO" id="GO:0004359">
    <property type="term" value="F:glutaminase activity"/>
    <property type="evidence" value="ECO:0000318"/>
    <property type="project" value="GO_Central"/>
</dbReference>
<feature type="domain" description="CN hydrolase" evidence="12">
    <location>
        <begin position="5"/>
        <end position="275"/>
    </location>
</feature>
<dbReference type="GO" id="GO:0005524">
    <property type="term" value="F:ATP binding"/>
    <property type="evidence" value="ECO:0007669"/>
    <property type="project" value="UniProtKB-KW"/>
</dbReference>
<dbReference type="GeneID" id="575432"/>
<dbReference type="InParanoid" id="A0A7M7NZN5"/>
<dbReference type="PIRSF" id="PIRSF006630">
    <property type="entry name" value="NADS_GAT"/>
    <property type="match status" value="1"/>
</dbReference>
<evidence type="ECO:0000256" key="5">
    <source>
        <dbReference type="ARBA" id="ARBA00022598"/>
    </source>
</evidence>
<dbReference type="PANTHER" id="PTHR23090">
    <property type="entry name" value="NH 3 /GLUTAMINE-DEPENDENT NAD + SYNTHETASE"/>
    <property type="match status" value="1"/>
</dbReference>
<evidence type="ECO:0000256" key="10">
    <source>
        <dbReference type="ARBA" id="ARBA00052340"/>
    </source>
</evidence>
<evidence type="ECO:0000256" key="2">
    <source>
        <dbReference type="ARBA" id="ARBA00007145"/>
    </source>
</evidence>
<dbReference type="InterPro" id="IPR014729">
    <property type="entry name" value="Rossmann-like_a/b/a_fold"/>
</dbReference>
<comment type="pathway">
    <text evidence="1">Cofactor biosynthesis; NAD(+) biosynthesis; NAD(+) from deamido-NAD(+) (L-Gln route): step 1/1.</text>
</comment>
<dbReference type="EnsemblMetazoa" id="XM_030987931">
    <property type="protein sequence ID" value="XP_030843791"/>
    <property type="gene ID" value="LOC575432"/>
</dbReference>
<dbReference type="FunFam" id="3.60.110.10:FF:000003">
    <property type="entry name" value="Glutamine-dependent NAD(+) synthetase"/>
    <property type="match status" value="1"/>
</dbReference>
<name>A0A7M7NZN5_STRPU</name>
<feature type="compositionally biased region" description="Low complexity" evidence="11">
    <location>
        <begin position="780"/>
        <end position="794"/>
    </location>
</feature>
<dbReference type="Gene3D" id="3.60.110.10">
    <property type="entry name" value="Carbon-nitrogen hydrolase"/>
    <property type="match status" value="1"/>
</dbReference>
<proteinExistence type="inferred from homology"/>
<evidence type="ECO:0000256" key="7">
    <source>
        <dbReference type="ARBA" id="ARBA00022840"/>
    </source>
</evidence>
<reference evidence="13" key="2">
    <citation type="submission" date="2021-01" db="UniProtKB">
        <authorList>
            <consortium name="EnsemblMetazoa"/>
        </authorList>
    </citation>
    <scope>IDENTIFICATION</scope>
</reference>
<keyword evidence="6" id="KW-0547">Nucleotide-binding</keyword>
<dbReference type="FunFam" id="3.40.50.620:FF:000036">
    <property type="entry name" value="Glutamine-dependent NAD(+) synthetase"/>
    <property type="match status" value="1"/>
</dbReference>
<evidence type="ECO:0000256" key="1">
    <source>
        <dbReference type="ARBA" id="ARBA00005188"/>
    </source>
</evidence>
<dbReference type="CDD" id="cd00553">
    <property type="entry name" value="NAD_synthase"/>
    <property type="match status" value="1"/>
</dbReference>
<keyword evidence="5" id="KW-0436">Ligase</keyword>
<evidence type="ECO:0000256" key="9">
    <source>
        <dbReference type="ARBA" id="ARBA00030681"/>
    </source>
</evidence>
<keyword evidence="7" id="KW-0067">ATP-binding</keyword>
<keyword evidence="8" id="KW-0520">NAD</keyword>
<dbReference type="SUPFAM" id="SSF56317">
    <property type="entry name" value="Carbon-nitrogen hydrolase"/>
    <property type="match status" value="1"/>
</dbReference>
<dbReference type="AlphaFoldDB" id="A0A7M7NZN5"/>
<dbReference type="InterPro" id="IPR022310">
    <property type="entry name" value="NAD/GMP_synthase"/>
</dbReference>
<dbReference type="GO" id="GO:0005737">
    <property type="term" value="C:cytoplasm"/>
    <property type="evidence" value="ECO:0000318"/>
    <property type="project" value="GO_Central"/>
</dbReference>
<feature type="compositionally biased region" description="Basic and acidic residues" evidence="11">
    <location>
        <begin position="733"/>
        <end position="742"/>
    </location>
</feature>
<dbReference type="InterPro" id="IPR003694">
    <property type="entry name" value="NAD_synthase"/>
</dbReference>
<dbReference type="InterPro" id="IPR036526">
    <property type="entry name" value="C-N_Hydrolase_sf"/>
</dbReference>
<dbReference type="SUPFAM" id="SSF52402">
    <property type="entry name" value="Adenine nucleotide alpha hydrolases-like"/>
    <property type="match status" value="1"/>
</dbReference>
<evidence type="ECO:0000313" key="13">
    <source>
        <dbReference type="EnsemblMetazoa" id="XP_030843791"/>
    </source>
</evidence>
<evidence type="ECO:0000256" key="8">
    <source>
        <dbReference type="ARBA" id="ARBA00023027"/>
    </source>
</evidence>
<dbReference type="Gene3D" id="3.40.50.620">
    <property type="entry name" value="HUPs"/>
    <property type="match status" value="1"/>
</dbReference>
<evidence type="ECO:0000256" key="3">
    <source>
        <dbReference type="ARBA" id="ARBA00012743"/>
    </source>
</evidence>
<feature type="region of interest" description="Disordered" evidence="11">
    <location>
        <begin position="702"/>
        <end position="810"/>
    </location>
</feature>
<dbReference type="InterPro" id="IPR003010">
    <property type="entry name" value="C-N_Hydrolase"/>
</dbReference>
<dbReference type="RefSeq" id="XP_030843791.1">
    <property type="nucleotide sequence ID" value="XM_030987931.1"/>
</dbReference>
<dbReference type="OrthoDB" id="2020662at2759"/>
<accession>A0A7M7NZN5</accession>
<sequence length="810" mass="90147">MGRKVVLATCTLNQWAMDFEGNYERILKSMAIAKEKGARYRLGPELEITGYGCNDHFYESDTNLHSWQVLAKLLEAPETQDMICDVGMPVMHKNVRYNCRVIFLNRKIILIKPKTDMANNGNYRELRWFTGWAKLRTVEQHFLPRMISDITDQITVPIGDAVIATRDTCIGTEVCEGLWTANSPHIAMSLDGVEIVTNGSGSLHHLRKGHRLVDLIKNATLKCGGIYMYSNLRGCDGERVYYYGGSMIAVNGDVVVRGEEFALADVEVTTATLDLEDVRSYRAQASSSSMAATRSEAFPRIQVDFSISNDRDAEATPPVRDTLKMYTAEEEIALSPACWLWDYLRRSRQGGFFIPLSGGIDSSSVACIVHSMCRLVCQAVLEGDEKVLADVRSLTRDPEYTPSDPRELCGRVLVTCYMGTVNSSTETRQRAEDLARQIGSHHKSINIDDAVTASVGIFEKASGTQPKFKASGGSQRENLALQNIQARTRMVLSYLFAQLSLWSLDRPGGLLVLASANVDESLRGYFTKYDCSSADLNPIGGISKTDLRSFIIYAMKKFNLPALQGIMDAPPTAELEPLEAGKVSQTDEVDMGMTYSELSIFGRLRKISLCGPYSMFMKLVNEWKESCSPTQVADKVKHFFRSYSINRHKMTTLTPSCHAESYSPDDNRFDLRQFLYNAKWPWQFKFIDQEAARLQEKLDAKNSSHDVTTSSTNQSALSATHVTTITSVATQRRSSDDAEKPMDGQSSPDKQTEVSPPLRLTRKRSGEVTVGVSQNKRARSPNANSNNSNGGKPSPLKHIGNWIRESVGSV</sequence>
<reference evidence="14" key="1">
    <citation type="submission" date="2015-02" db="EMBL/GenBank/DDBJ databases">
        <title>Genome sequencing for Strongylocentrotus purpuratus.</title>
        <authorList>
            <person name="Murali S."/>
            <person name="Liu Y."/>
            <person name="Vee V."/>
            <person name="English A."/>
            <person name="Wang M."/>
            <person name="Skinner E."/>
            <person name="Han Y."/>
            <person name="Muzny D.M."/>
            <person name="Worley K.C."/>
            <person name="Gibbs R.A."/>
        </authorList>
    </citation>
    <scope>NUCLEOTIDE SEQUENCE</scope>
</reference>
<organism evidence="13 14">
    <name type="scientific">Strongylocentrotus purpuratus</name>
    <name type="common">Purple sea urchin</name>
    <dbReference type="NCBI Taxonomy" id="7668"/>
    <lineage>
        <taxon>Eukaryota</taxon>
        <taxon>Metazoa</taxon>
        <taxon>Echinodermata</taxon>
        <taxon>Eleutherozoa</taxon>
        <taxon>Echinozoa</taxon>
        <taxon>Echinoidea</taxon>
        <taxon>Euechinoidea</taxon>
        <taxon>Echinacea</taxon>
        <taxon>Camarodonta</taxon>
        <taxon>Echinidea</taxon>
        <taxon>Strongylocentrotidae</taxon>
        <taxon>Strongylocentrotus</taxon>
    </lineage>
</organism>
<evidence type="ECO:0000256" key="11">
    <source>
        <dbReference type="SAM" id="MobiDB-lite"/>
    </source>
</evidence>
<dbReference type="GO" id="GO:0003952">
    <property type="term" value="F:NAD+ synthase (glutamine-hydrolyzing) activity"/>
    <property type="evidence" value="ECO:0000318"/>
    <property type="project" value="GO_Central"/>
</dbReference>
<dbReference type="HAMAP" id="MF_02090">
    <property type="entry name" value="NadE_glutamine_dep"/>
    <property type="match status" value="1"/>
</dbReference>
<dbReference type="Pfam" id="PF00795">
    <property type="entry name" value="CN_hydrolase"/>
    <property type="match status" value="1"/>
</dbReference>
<dbReference type="GO" id="GO:0009435">
    <property type="term" value="P:NAD+ biosynthetic process"/>
    <property type="evidence" value="ECO:0000318"/>
    <property type="project" value="GO_Central"/>
</dbReference>